<evidence type="ECO:0000256" key="1">
    <source>
        <dbReference type="SAM" id="MobiDB-lite"/>
    </source>
</evidence>
<reference evidence="3" key="1">
    <citation type="journal article" date="2018" name="Nat. Microbiol.">
        <title>Leveraging single-cell genomics to expand the fungal tree of life.</title>
        <authorList>
            <person name="Ahrendt S.R."/>
            <person name="Quandt C.A."/>
            <person name="Ciobanu D."/>
            <person name="Clum A."/>
            <person name="Salamov A."/>
            <person name="Andreopoulos B."/>
            <person name="Cheng J.F."/>
            <person name="Woyke T."/>
            <person name="Pelin A."/>
            <person name="Henrissat B."/>
            <person name="Reynolds N.K."/>
            <person name="Benny G.L."/>
            <person name="Smith M.E."/>
            <person name="James T.Y."/>
            <person name="Grigoriev I.V."/>
        </authorList>
    </citation>
    <scope>NUCLEOTIDE SEQUENCE [LARGE SCALE GENOMIC DNA]</scope>
</reference>
<name>A0A4P9WBV0_9FUNG</name>
<organism evidence="2 3">
    <name type="scientific">Blyttiomyces helicus</name>
    <dbReference type="NCBI Taxonomy" id="388810"/>
    <lineage>
        <taxon>Eukaryota</taxon>
        <taxon>Fungi</taxon>
        <taxon>Fungi incertae sedis</taxon>
        <taxon>Chytridiomycota</taxon>
        <taxon>Chytridiomycota incertae sedis</taxon>
        <taxon>Chytridiomycetes</taxon>
        <taxon>Chytridiomycetes incertae sedis</taxon>
        <taxon>Blyttiomyces</taxon>
    </lineage>
</organism>
<evidence type="ECO:0000313" key="3">
    <source>
        <dbReference type="Proteomes" id="UP000269721"/>
    </source>
</evidence>
<evidence type="ECO:0000313" key="2">
    <source>
        <dbReference type="EMBL" id="RKO88410.1"/>
    </source>
</evidence>
<protein>
    <submittedName>
        <fullName evidence="2">Uncharacterized protein</fullName>
    </submittedName>
</protein>
<gene>
    <name evidence="2" type="ORF">BDK51DRAFT_29166</name>
</gene>
<sequence length="281" mass="30901">MPPPLPQIVGVTPAEWAEWAEAIRQLATTVEPVIDMSRFPASELSAAQHDLAVNGGVQNLTIWEQVEFLHNTAGDAITSTFIAWFEQLMMEANPNFTGLFYWATEQQDLESGFFAGFASAAVYENAFTQYGKEGYGHGYTNSTSGGGICNVCLPPSYGWADAAQNLHFMFHKAQGGQMSNYFFAARLPSESLKLETPLPYFTEYTVDDVQFSAHIPSRSSRPPSGRRSWLAAPPEQRAAHAASFEKFIADTDEKVASETPIEGNVPCSAMRIMNGRRSPRA</sequence>
<proteinExistence type="predicted"/>
<feature type="region of interest" description="Disordered" evidence="1">
    <location>
        <begin position="255"/>
        <end position="281"/>
    </location>
</feature>
<keyword evidence="3" id="KW-1185">Reference proteome</keyword>
<dbReference type="AlphaFoldDB" id="A0A4P9WBV0"/>
<dbReference type="Proteomes" id="UP000269721">
    <property type="component" value="Unassembled WGS sequence"/>
</dbReference>
<dbReference type="EMBL" id="KZ996738">
    <property type="protein sequence ID" value="RKO88410.1"/>
    <property type="molecule type" value="Genomic_DNA"/>
</dbReference>
<accession>A0A4P9WBV0</accession>
<dbReference type="OrthoDB" id="2123541at2759"/>